<dbReference type="PANTHER" id="PTHR41259:SF1">
    <property type="entry name" value="DOUBLE-STRAND BREAK REPAIR RAD50 ATPASE, PUTATIVE-RELATED"/>
    <property type="match status" value="1"/>
</dbReference>
<dbReference type="PANTHER" id="PTHR41259">
    <property type="entry name" value="DOUBLE-STRAND BREAK REPAIR RAD50 ATPASE, PUTATIVE-RELATED"/>
    <property type="match status" value="1"/>
</dbReference>
<accession>A0A840RQU6</accession>
<dbReference type="AlphaFoldDB" id="A0A840RQU6"/>
<dbReference type="Pfam" id="PF13514">
    <property type="entry name" value="AAA_27"/>
    <property type="match status" value="1"/>
</dbReference>
<protein>
    <submittedName>
        <fullName evidence="3">Uncharacterized protein YhaN</fullName>
    </submittedName>
</protein>
<dbReference type="EMBL" id="JACHHQ010000004">
    <property type="protein sequence ID" value="MBB5200135.1"/>
    <property type="molecule type" value="Genomic_DNA"/>
</dbReference>
<reference evidence="3 4" key="1">
    <citation type="submission" date="2020-08" db="EMBL/GenBank/DDBJ databases">
        <title>Genomic Encyclopedia of Type Strains, Phase IV (KMG-IV): sequencing the most valuable type-strain genomes for metagenomic binning, comparative biology and taxonomic classification.</title>
        <authorList>
            <person name="Goeker M."/>
        </authorList>
    </citation>
    <scope>NUCLEOTIDE SEQUENCE [LARGE SCALE GENOMIC DNA]</scope>
    <source>
        <strain evidence="3 4">DSM 23240</strain>
    </source>
</reference>
<dbReference type="RefSeq" id="WP_168051322.1">
    <property type="nucleotide sequence ID" value="NZ_JAAOZT010000001.1"/>
</dbReference>
<dbReference type="InterPro" id="IPR027417">
    <property type="entry name" value="P-loop_NTPase"/>
</dbReference>
<proteinExistence type="predicted"/>
<feature type="domain" description="YhaN AAA" evidence="2">
    <location>
        <begin position="1"/>
        <end position="206"/>
    </location>
</feature>
<gene>
    <name evidence="3" type="ORF">HNR39_001970</name>
</gene>
<name>A0A840RQU6_9BURK</name>
<sequence>MRLHQLQLIKYGKFTDRSVDFPKAVHDFHFIVGPNEAGKSTLRSAIQDLLFGIATRSPLAFVHPLSDLRLGASISEGDMALDFHRAKATKNTLRTPHNEAMTDTVLVPFLGATDRNFFDQMFGLDHAKLIQGGKSILSAENDIGQILFQSAAGIAGLGKIRDALVTEAESLWGPRKAADREYYIAQEKLDDASAMLKAASIKAKAWEEANRTVDELQTALSDEIALHGKLNGNRNRLERLRRTAPFWITIREMENQLRDLGEVIEMSANAEVQLAKALVDKAGGEHQLDFRDSEVERISLELKNVPLNNAVFECSSDITDLNEKRLRYSAYANDIGRREIEVKELWKEVIRVCEQLTWPAETDALLFQRIPTLLVRRALEASALAHSGLQQALQGAQSAETSKKNDLSDVIEQINDLGNRVVPVILRAALNTARAMGETQSTSRTHETNLRKASAALETSLQALGSWRKTVAQLAVSLLPESSTISRLEQDRLALYTENKNASQQLEDDEIEVKRIALSITQFQDLHHPTTKDDVTHARDQRNLSWTAIKSRTVTMDEGGNSFEAAMDHADTMADHRLDQVEESAALQSLQHELQRAIAKHTASTARLLRAETSAHQFDTAWNDTTNAVGLSGLPLEAAREWLVKTAKTLDCNVSYQMAQEAADAYQAQTATARQTLLIALGTVGVVVGEDELLSTLCAHAELFIKDADNTAIRYEGLSIQCKSATAVLKTLAQSVEDAHHALAQWNRSWLATLDKARLPPDSNVGSAKGALELIAALEDKLNRMREIRVNRIEAMNDDLAEFDGQARKLAEQLDATLVSQSGAAIAQALAVRLLKAREAQKDSVRLKTALRLAQEQVIAAKESIKSADAQLQPLLERARVDTTDQLADCIARSALKKVCQNTLANAVENFLAGGDGLTRDRIEGELAEVDIAEIGTELTHIQAALSSAVERQGLLSAEHANAVRSLAEMTGSDDAATAEARRQEALAQMTDAAERYVRVCTAVRLLKWSIERYREQKQGPMLARASALFSKLTLGAFKKLHVDFERETLTLEGQRDTGQLVGIAAMSDGTRDQLYFALRLAALELHLDQALALPFIADDLFINYDDDRAKAGLEALKELSTKTQVIFLSHHAHLVDIVKEVFGYDVNIVTVER</sequence>
<comment type="caution">
    <text evidence="3">The sequence shown here is derived from an EMBL/GenBank/DDBJ whole genome shotgun (WGS) entry which is preliminary data.</text>
</comment>
<evidence type="ECO:0000313" key="3">
    <source>
        <dbReference type="EMBL" id="MBB5200135.1"/>
    </source>
</evidence>
<feature type="coiled-coil region" evidence="1">
    <location>
        <begin position="837"/>
        <end position="871"/>
    </location>
</feature>
<keyword evidence="1" id="KW-0175">Coiled coil</keyword>
<organism evidence="3 4">
    <name type="scientific">Glaciimonas immobilis</name>
    <dbReference type="NCBI Taxonomy" id="728004"/>
    <lineage>
        <taxon>Bacteria</taxon>
        <taxon>Pseudomonadati</taxon>
        <taxon>Pseudomonadota</taxon>
        <taxon>Betaproteobacteria</taxon>
        <taxon>Burkholderiales</taxon>
        <taxon>Oxalobacteraceae</taxon>
        <taxon>Glaciimonas</taxon>
    </lineage>
</organism>
<keyword evidence="4" id="KW-1185">Reference proteome</keyword>
<dbReference type="Gene3D" id="3.40.50.300">
    <property type="entry name" value="P-loop containing nucleotide triphosphate hydrolases"/>
    <property type="match status" value="2"/>
</dbReference>
<evidence type="ECO:0000256" key="1">
    <source>
        <dbReference type="SAM" id="Coils"/>
    </source>
</evidence>
<dbReference type="Proteomes" id="UP000571084">
    <property type="component" value="Unassembled WGS sequence"/>
</dbReference>
<dbReference type="SUPFAM" id="SSF52540">
    <property type="entry name" value="P-loop containing nucleoside triphosphate hydrolases"/>
    <property type="match status" value="1"/>
</dbReference>
<feature type="coiled-coil region" evidence="1">
    <location>
        <begin position="768"/>
        <end position="813"/>
    </location>
</feature>
<evidence type="ECO:0000259" key="2">
    <source>
        <dbReference type="Pfam" id="PF13514"/>
    </source>
</evidence>
<dbReference type="InterPro" id="IPR038734">
    <property type="entry name" value="YhaN_AAA"/>
</dbReference>
<evidence type="ECO:0000313" key="4">
    <source>
        <dbReference type="Proteomes" id="UP000571084"/>
    </source>
</evidence>